<evidence type="ECO:0000313" key="1">
    <source>
        <dbReference type="EMBL" id="RZB13009.1"/>
    </source>
</evidence>
<accession>A0A4Q6I8M8</accession>
<organism evidence="1 2">
    <name type="scientific">Ehrlichia minasensis</name>
    <dbReference type="NCBI Taxonomy" id="1242993"/>
    <lineage>
        <taxon>Bacteria</taxon>
        <taxon>Pseudomonadati</taxon>
        <taxon>Pseudomonadota</taxon>
        <taxon>Alphaproteobacteria</taxon>
        <taxon>Rickettsiales</taxon>
        <taxon>Anaplasmataceae</taxon>
        <taxon>Ehrlichia</taxon>
    </lineage>
</organism>
<dbReference type="AlphaFoldDB" id="A0A4Q6I8M8"/>
<reference evidence="1 2" key="1">
    <citation type="submission" date="2018-06" db="EMBL/GenBank/DDBJ databases">
        <title>Complete Genome Sequence of Ehrlichia minasensis Isolated From Cattle.</title>
        <authorList>
            <person name="Aguiar D.M."/>
            <person name="Araujo J.P.A.Jr."/>
            <person name="Nakazato L."/>
            <person name="Bard E."/>
            <person name="Cabezas-Cruz A."/>
        </authorList>
    </citation>
    <scope>NUCLEOTIDE SEQUENCE [LARGE SCALE GENOMIC DNA]</scope>
    <source>
        <strain evidence="1 2">B11</strain>
    </source>
</reference>
<protein>
    <submittedName>
        <fullName evidence="1">Uncharacterized protein</fullName>
    </submittedName>
</protein>
<gene>
    <name evidence="1" type="ORF">DRF75_00765</name>
</gene>
<proteinExistence type="predicted"/>
<name>A0A4Q6I8M8_9RICK</name>
<keyword evidence="2" id="KW-1185">Reference proteome</keyword>
<evidence type="ECO:0000313" key="2">
    <source>
        <dbReference type="Proteomes" id="UP000293377"/>
    </source>
</evidence>
<comment type="caution">
    <text evidence="1">The sequence shown here is derived from an EMBL/GenBank/DDBJ whole genome shotgun (WGS) entry which is preliminary data.</text>
</comment>
<sequence length="314" mass="35051">MPLSLSKKNNNEVATSNKEKSIALLKMFVKDIRKVAAKSCYKIPKEQQVSMDIFNKPILSSTGTEIVATDEHKVVYGEIKSKNEQDSQILYRGSLICVKWFSLMEQYHNTVIIKGNNELGFALYSYDGKLYDTSGKKVAYVLTLAGNLITHDHIVRDHTKGKTYFHSTLAAGMPVMCAGLVSVDQGIIVDISNESGHYKPSVANLYNAVKLLDRVISVDSVIRIMGFTIDSKSKGLRAFYKMRMKGSFLSDMETVGEDGLTIPQRCFALLKKYDDDYKRTIAKTLVKNQTAQVSDTLVQCCSKDACVSDRICCM</sequence>
<dbReference type="OrthoDB" id="7163270at2"/>
<dbReference type="RefSeq" id="WP_129992495.1">
    <property type="nucleotide sequence ID" value="NZ_QOHL01000002.1"/>
</dbReference>
<dbReference type="EMBL" id="QOHL01000002">
    <property type="protein sequence ID" value="RZB13009.1"/>
    <property type="molecule type" value="Genomic_DNA"/>
</dbReference>
<dbReference type="Proteomes" id="UP000293377">
    <property type="component" value="Unassembled WGS sequence"/>
</dbReference>